<dbReference type="Pfam" id="PF00015">
    <property type="entry name" value="MCPsignal"/>
    <property type="match status" value="1"/>
</dbReference>
<dbReference type="CDD" id="cd06225">
    <property type="entry name" value="HAMP"/>
    <property type="match status" value="1"/>
</dbReference>
<dbReference type="eggNOG" id="COG0840">
    <property type="taxonomic scope" value="Bacteria"/>
</dbReference>
<dbReference type="RefSeq" id="WP_011971195.1">
    <property type="nucleotide sequence ID" value="NC_009633.1"/>
</dbReference>
<sequence length="492" mass="54065">MLMGKNKEIKKVTSKLVDISKGDLTSKIDVKSQGTIRELGESINQVLFRVRNLVGKVSSSNEKTLNFAKDLEGNARYIYDASQDVATAITDIASEASIQSEAVANVKGYTDRIEKDILNILDEAAKTQNVSEEMIKTVQNGVGGFEKVVEMLHRNANWSIDLSQKIQVLKTEAEKVQSITSVVTDISNHTNLLALNASIEAARAGDSGRGFAVVANEVRNLAEQSTNSAKEIEGITTSIVKKIKDMTEEIELETVKVKNDIRIADESKVQLHSIIEVTESTSQGIDNIVFLAQDESKLVHELNRAIEEIALATEKAAAFSQEAAASTEEQTASVQVIFESIKKLGVMAKEVHEIVDGFVQKFTMDEEIKKLLDRGIKILEEITNNNDLEELSQEKLRGLFGEVLNKNVYFELLSILDDSGESKAVVLRGSNEKLSGNASHRPYFQQAIQGSTFISEPYISLFSNTYCVTLALPFRDEQGKIVGIVMGDVSIG</sequence>
<name>A6TJB8_ALKMQ</name>
<keyword evidence="1" id="KW-0145">Chemotaxis</keyword>
<dbReference type="AlphaFoldDB" id="A6TJB8"/>
<dbReference type="CDD" id="cd18773">
    <property type="entry name" value="PDC1_HK_sensor"/>
    <property type="match status" value="1"/>
</dbReference>
<dbReference type="PROSITE" id="PS50885">
    <property type="entry name" value="HAMP"/>
    <property type="match status" value="1"/>
</dbReference>
<dbReference type="KEGG" id="amt:Amet_0043"/>
<evidence type="ECO:0000256" key="3">
    <source>
        <dbReference type="ARBA" id="ARBA00029447"/>
    </source>
</evidence>
<comment type="similarity">
    <text evidence="3">Belongs to the methyl-accepting chemotaxis (MCP) protein family.</text>
</comment>
<feature type="domain" description="Methyl-accepting transducer" evidence="5">
    <location>
        <begin position="74"/>
        <end position="310"/>
    </location>
</feature>
<feature type="domain" description="HAMP" evidence="6">
    <location>
        <begin position="9"/>
        <end position="55"/>
    </location>
</feature>
<dbReference type="SMART" id="SM00283">
    <property type="entry name" value="MA"/>
    <property type="match status" value="1"/>
</dbReference>
<proteinExistence type="inferred from homology"/>
<evidence type="ECO:0000259" key="6">
    <source>
        <dbReference type="PROSITE" id="PS50885"/>
    </source>
</evidence>
<dbReference type="STRING" id="293826.Amet_0043"/>
<dbReference type="SUPFAM" id="SSF58104">
    <property type="entry name" value="Methyl-accepting chemotaxis protein (MCP) signaling domain"/>
    <property type="match status" value="1"/>
</dbReference>
<organism evidence="7 8">
    <name type="scientific">Alkaliphilus metalliredigens (strain QYMF)</name>
    <dbReference type="NCBI Taxonomy" id="293826"/>
    <lineage>
        <taxon>Bacteria</taxon>
        <taxon>Bacillati</taxon>
        <taxon>Bacillota</taxon>
        <taxon>Clostridia</taxon>
        <taxon>Peptostreptococcales</taxon>
        <taxon>Natronincolaceae</taxon>
        <taxon>Alkaliphilus</taxon>
    </lineage>
</organism>
<dbReference type="EMBL" id="CP000724">
    <property type="protein sequence ID" value="ABR46286.1"/>
    <property type="molecule type" value="Genomic_DNA"/>
</dbReference>
<evidence type="ECO:0000259" key="5">
    <source>
        <dbReference type="PROSITE" id="PS50111"/>
    </source>
</evidence>
<dbReference type="InterPro" id="IPR029151">
    <property type="entry name" value="Sensor-like_sf"/>
</dbReference>
<keyword evidence="8" id="KW-1185">Reference proteome</keyword>
<keyword evidence="2 4" id="KW-0807">Transducer</keyword>
<dbReference type="SUPFAM" id="SSF103190">
    <property type="entry name" value="Sensory domain-like"/>
    <property type="match status" value="1"/>
</dbReference>
<dbReference type="InterPro" id="IPR004090">
    <property type="entry name" value="Chemotax_Me-accpt_rcpt"/>
</dbReference>
<dbReference type="GO" id="GO:0004888">
    <property type="term" value="F:transmembrane signaling receptor activity"/>
    <property type="evidence" value="ECO:0007669"/>
    <property type="project" value="InterPro"/>
</dbReference>
<dbReference type="GO" id="GO:0007165">
    <property type="term" value="P:signal transduction"/>
    <property type="evidence" value="ECO:0007669"/>
    <property type="project" value="UniProtKB-KW"/>
</dbReference>
<evidence type="ECO:0000256" key="1">
    <source>
        <dbReference type="ARBA" id="ARBA00022500"/>
    </source>
</evidence>
<dbReference type="Pfam" id="PF00672">
    <property type="entry name" value="HAMP"/>
    <property type="match status" value="1"/>
</dbReference>
<dbReference type="OrthoDB" id="9816519at2"/>
<evidence type="ECO:0000313" key="8">
    <source>
        <dbReference type="Proteomes" id="UP000001572"/>
    </source>
</evidence>
<dbReference type="GO" id="GO:0016020">
    <property type="term" value="C:membrane"/>
    <property type="evidence" value="ECO:0007669"/>
    <property type="project" value="InterPro"/>
</dbReference>
<gene>
    <name evidence="7" type="ordered locus">Amet_0043</name>
</gene>
<evidence type="ECO:0000256" key="4">
    <source>
        <dbReference type="PROSITE-ProRule" id="PRU00284"/>
    </source>
</evidence>
<dbReference type="PRINTS" id="PR00260">
    <property type="entry name" value="CHEMTRNSDUCR"/>
</dbReference>
<dbReference type="Gene3D" id="1.10.287.950">
    <property type="entry name" value="Methyl-accepting chemotaxis protein"/>
    <property type="match status" value="1"/>
</dbReference>
<dbReference type="InterPro" id="IPR004089">
    <property type="entry name" value="MCPsignal_dom"/>
</dbReference>
<dbReference type="InterPro" id="IPR003660">
    <property type="entry name" value="HAMP_dom"/>
</dbReference>
<dbReference type="Gene3D" id="3.30.450.20">
    <property type="entry name" value="PAS domain"/>
    <property type="match status" value="1"/>
</dbReference>
<protein>
    <submittedName>
        <fullName evidence="7">Methyl-accepting chemotaxis sensory transducer</fullName>
    </submittedName>
</protein>
<evidence type="ECO:0000256" key="2">
    <source>
        <dbReference type="ARBA" id="ARBA00023224"/>
    </source>
</evidence>
<accession>A6TJB8</accession>
<dbReference type="PROSITE" id="PS50111">
    <property type="entry name" value="CHEMOTAXIS_TRANSDUC_2"/>
    <property type="match status" value="1"/>
</dbReference>
<dbReference type="GO" id="GO:0006935">
    <property type="term" value="P:chemotaxis"/>
    <property type="evidence" value="ECO:0007669"/>
    <property type="project" value="UniProtKB-KW"/>
</dbReference>
<reference evidence="8" key="1">
    <citation type="journal article" date="2016" name="Genome Announc.">
        <title>Complete genome sequence of Alkaliphilus metalliredigens strain QYMF, an alkaliphilic and metal-reducing bacterium isolated from borax-contaminated leachate ponds.</title>
        <authorList>
            <person name="Hwang C."/>
            <person name="Copeland A."/>
            <person name="Lucas S."/>
            <person name="Lapidus A."/>
            <person name="Barry K."/>
            <person name="Detter J.C."/>
            <person name="Glavina Del Rio T."/>
            <person name="Hammon N."/>
            <person name="Israni S."/>
            <person name="Dalin E."/>
            <person name="Tice H."/>
            <person name="Pitluck S."/>
            <person name="Chertkov O."/>
            <person name="Brettin T."/>
            <person name="Bruce D."/>
            <person name="Han C."/>
            <person name="Schmutz J."/>
            <person name="Larimer F."/>
            <person name="Land M.L."/>
            <person name="Hauser L."/>
            <person name="Kyrpides N."/>
            <person name="Mikhailova N."/>
            <person name="Ye Q."/>
            <person name="Zhou J."/>
            <person name="Richardson P."/>
            <person name="Fields M.W."/>
        </authorList>
    </citation>
    <scope>NUCLEOTIDE SEQUENCE [LARGE SCALE GENOMIC DNA]</scope>
    <source>
        <strain evidence="8">QYMF</strain>
    </source>
</reference>
<dbReference type="Proteomes" id="UP000001572">
    <property type="component" value="Chromosome"/>
</dbReference>
<dbReference type="PANTHER" id="PTHR32089">
    <property type="entry name" value="METHYL-ACCEPTING CHEMOTAXIS PROTEIN MCPB"/>
    <property type="match status" value="1"/>
</dbReference>
<dbReference type="PANTHER" id="PTHR32089:SF114">
    <property type="entry name" value="METHYL-ACCEPTING CHEMOTAXIS PROTEIN MCPB"/>
    <property type="match status" value="1"/>
</dbReference>
<dbReference type="HOGENOM" id="CLU_000445_107_18_9"/>
<evidence type="ECO:0000313" key="7">
    <source>
        <dbReference type="EMBL" id="ABR46286.1"/>
    </source>
</evidence>